<sequence>LDITKPLTPTAVNDEVVVAVEESNMANGSILSDLLKFPLYEVRDRVLEYMEVILAEGSIKDIPDDIKEELAAMILGREQYHKCLIKVLNILALCADIERTKWQKCGSLLGPQQVLEYLICMANDHSIDDVRCAAHMLSGRFISQVYNE</sequence>
<evidence type="ECO:0000313" key="2">
    <source>
        <dbReference type="Proteomes" id="UP000749559"/>
    </source>
</evidence>
<dbReference type="AlphaFoldDB" id="A0A8S4P8U6"/>
<feature type="non-terminal residue" evidence="1">
    <location>
        <position position="148"/>
    </location>
</feature>
<keyword evidence="2" id="KW-1185">Reference proteome</keyword>
<comment type="caution">
    <text evidence="1">The sequence shown here is derived from an EMBL/GenBank/DDBJ whole genome shotgun (WGS) entry which is preliminary data.</text>
</comment>
<accession>A0A8S4P8U6</accession>
<evidence type="ECO:0000313" key="1">
    <source>
        <dbReference type="EMBL" id="CAH1790652.1"/>
    </source>
</evidence>
<feature type="non-terminal residue" evidence="1">
    <location>
        <position position="1"/>
    </location>
</feature>
<dbReference type="Proteomes" id="UP000749559">
    <property type="component" value="Unassembled WGS sequence"/>
</dbReference>
<name>A0A8S4P8U6_OWEFU</name>
<gene>
    <name evidence="1" type="ORF">OFUS_LOCUS15829</name>
</gene>
<protein>
    <submittedName>
        <fullName evidence="1">Uncharacterized protein</fullName>
    </submittedName>
</protein>
<organism evidence="1 2">
    <name type="scientific">Owenia fusiformis</name>
    <name type="common">Polychaete worm</name>
    <dbReference type="NCBI Taxonomy" id="6347"/>
    <lineage>
        <taxon>Eukaryota</taxon>
        <taxon>Metazoa</taxon>
        <taxon>Spiralia</taxon>
        <taxon>Lophotrochozoa</taxon>
        <taxon>Annelida</taxon>
        <taxon>Polychaeta</taxon>
        <taxon>Sedentaria</taxon>
        <taxon>Canalipalpata</taxon>
        <taxon>Sabellida</taxon>
        <taxon>Oweniida</taxon>
        <taxon>Oweniidae</taxon>
        <taxon>Owenia</taxon>
    </lineage>
</organism>
<proteinExistence type="predicted"/>
<dbReference type="EMBL" id="CAIIXF020000008">
    <property type="protein sequence ID" value="CAH1790652.1"/>
    <property type="molecule type" value="Genomic_DNA"/>
</dbReference>
<reference evidence="1" key="1">
    <citation type="submission" date="2022-03" db="EMBL/GenBank/DDBJ databases">
        <authorList>
            <person name="Martin C."/>
        </authorList>
    </citation>
    <scope>NUCLEOTIDE SEQUENCE</scope>
</reference>